<dbReference type="AlphaFoldDB" id="A0A8E5HNP2"/>
<protein>
    <submittedName>
        <fullName evidence="2">Uncharacterized protein</fullName>
    </submittedName>
</protein>
<proteinExistence type="predicted"/>
<dbReference type="OrthoDB" id="4923153at2759"/>
<evidence type="ECO:0000256" key="1">
    <source>
        <dbReference type="SAM" id="MobiDB-lite"/>
    </source>
</evidence>
<organism evidence="2 3">
    <name type="scientific">Ustilaginoidea virens</name>
    <name type="common">Rice false smut fungus</name>
    <name type="synonym">Villosiclava virens</name>
    <dbReference type="NCBI Taxonomy" id="1159556"/>
    <lineage>
        <taxon>Eukaryota</taxon>
        <taxon>Fungi</taxon>
        <taxon>Dikarya</taxon>
        <taxon>Ascomycota</taxon>
        <taxon>Pezizomycotina</taxon>
        <taxon>Sordariomycetes</taxon>
        <taxon>Hypocreomycetidae</taxon>
        <taxon>Hypocreales</taxon>
        <taxon>Clavicipitaceae</taxon>
        <taxon>Ustilaginoidea</taxon>
    </lineage>
</organism>
<dbReference type="EMBL" id="CP072754">
    <property type="protein sequence ID" value="QUC18684.1"/>
    <property type="molecule type" value="Genomic_DNA"/>
</dbReference>
<sequence length="144" mass="16726">MDKSAMSRRNTRKRPEEVSDPTTIAIQAPQRILELKKERDERARAIVVQAEIALSSMTEQASAYQKQRHRQRASEKAERLRRVTDLIDRRRQIEIKMVEVVTRIQDTVHEVESLMLTGCKGREKEAQQALKALTDKHHPIQSMT</sequence>
<name>A0A8E5HNP2_USTVR</name>
<dbReference type="KEGG" id="uvi:66063703"/>
<dbReference type="RefSeq" id="XP_042996357.1">
    <property type="nucleotide sequence ID" value="XM_043140423.1"/>
</dbReference>
<dbReference type="GeneID" id="66063703"/>
<evidence type="ECO:0000313" key="3">
    <source>
        <dbReference type="Proteomes" id="UP000027002"/>
    </source>
</evidence>
<feature type="region of interest" description="Disordered" evidence="1">
    <location>
        <begin position="1"/>
        <end position="23"/>
    </location>
</feature>
<accession>A0A8E5HNP2</accession>
<keyword evidence="3" id="KW-1185">Reference proteome</keyword>
<evidence type="ECO:0000313" key="2">
    <source>
        <dbReference type="EMBL" id="QUC18684.1"/>
    </source>
</evidence>
<gene>
    <name evidence="2" type="ORF">UV8b_02925</name>
</gene>
<reference evidence="2" key="1">
    <citation type="submission" date="2020-03" db="EMBL/GenBank/DDBJ databases">
        <title>A mixture of massive structural variations and highly conserved coding sequences in Ustilaginoidea virens genome.</title>
        <authorList>
            <person name="Zhang K."/>
            <person name="Zhao Z."/>
            <person name="Zhang Z."/>
            <person name="Li Y."/>
            <person name="Hsiang T."/>
            <person name="Sun W."/>
        </authorList>
    </citation>
    <scope>NUCLEOTIDE SEQUENCE</scope>
    <source>
        <strain evidence="2">UV-8b</strain>
    </source>
</reference>
<dbReference type="Proteomes" id="UP000027002">
    <property type="component" value="Chromosome 2"/>
</dbReference>